<dbReference type="InterPro" id="IPR056423">
    <property type="entry name" value="BACK_BPM_SPOP"/>
</dbReference>
<proteinExistence type="inferred from homology"/>
<dbReference type="AlphaFoldDB" id="M8ASC5"/>
<dbReference type="PROSITE" id="PS50097">
    <property type="entry name" value="BTB"/>
    <property type="match status" value="1"/>
</dbReference>
<comment type="similarity">
    <text evidence="2">Belongs to the Tdpoz family.</text>
</comment>
<dbReference type="EnsemblPlants" id="EMT04319">
    <property type="protein sequence ID" value="EMT04319"/>
    <property type="gene ID" value="F775_15923"/>
</dbReference>
<dbReference type="Gene3D" id="1.25.40.420">
    <property type="match status" value="1"/>
</dbReference>
<dbReference type="SMART" id="SM00225">
    <property type="entry name" value="BTB"/>
    <property type="match status" value="1"/>
</dbReference>
<dbReference type="Pfam" id="PF24570">
    <property type="entry name" value="BACK_BPM_SPOP"/>
    <property type="match status" value="1"/>
</dbReference>
<organism evidence="3">
    <name type="scientific">Aegilops tauschii</name>
    <name type="common">Tausch's goatgrass</name>
    <name type="synonym">Aegilops squarrosa</name>
    <dbReference type="NCBI Taxonomy" id="37682"/>
    <lineage>
        <taxon>Eukaryota</taxon>
        <taxon>Viridiplantae</taxon>
        <taxon>Streptophyta</taxon>
        <taxon>Embryophyta</taxon>
        <taxon>Tracheophyta</taxon>
        <taxon>Spermatophyta</taxon>
        <taxon>Magnoliopsida</taxon>
        <taxon>Liliopsida</taxon>
        <taxon>Poales</taxon>
        <taxon>Poaceae</taxon>
        <taxon>BOP clade</taxon>
        <taxon>Pooideae</taxon>
        <taxon>Triticodae</taxon>
        <taxon>Triticeae</taxon>
        <taxon>Triticinae</taxon>
        <taxon>Aegilops</taxon>
    </lineage>
</organism>
<evidence type="ECO:0000313" key="3">
    <source>
        <dbReference type="EnsemblPlants" id="EMT04319"/>
    </source>
</evidence>
<accession>M8ASC5</accession>
<dbReference type="SUPFAM" id="SSF49599">
    <property type="entry name" value="TRAF domain-like"/>
    <property type="match status" value="1"/>
</dbReference>
<dbReference type="InterPro" id="IPR011333">
    <property type="entry name" value="SKP1/BTB/POZ_sf"/>
</dbReference>
<dbReference type="Gene3D" id="3.30.710.10">
    <property type="entry name" value="Potassium Channel Kv1.1, Chain A"/>
    <property type="match status" value="1"/>
</dbReference>
<dbReference type="PANTHER" id="PTHR26379">
    <property type="entry name" value="BTB/POZ AND MATH DOMAIN-CONTAINING PROTEIN 1"/>
    <property type="match status" value="1"/>
</dbReference>
<evidence type="ECO:0000256" key="2">
    <source>
        <dbReference type="ARBA" id="ARBA00010846"/>
    </source>
</evidence>
<name>M8ASC5_AEGTA</name>
<dbReference type="SUPFAM" id="SSF54695">
    <property type="entry name" value="POZ domain"/>
    <property type="match status" value="1"/>
</dbReference>
<dbReference type="InterPro" id="IPR045005">
    <property type="entry name" value="BPM1-6"/>
</dbReference>
<dbReference type="Pfam" id="PF00651">
    <property type="entry name" value="BTB"/>
    <property type="match status" value="1"/>
</dbReference>
<dbReference type="InterPro" id="IPR000210">
    <property type="entry name" value="BTB/POZ_dom"/>
</dbReference>
<dbReference type="GO" id="GO:0016567">
    <property type="term" value="P:protein ubiquitination"/>
    <property type="evidence" value="ECO:0007669"/>
    <property type="project" value="InterPro"/>
</dbReference>
<dbReference type="PANTHER" id="PTHR26379:SF324">
    <property type="entry name" value="BTB DOMAIN-CONTAINING PROTEIN"/>
    <property type="match status" value="1"/>
</dbReference>
<comment type="pathway">
    <text evidence="1">Protein modification; protein ubiquitination.</text>
</comment>
<sequence>MLEKDGKAQITAFDEVDHVFSGTKKYRGYRKFIEKPKLKSLSQANNGYLIIRCVLTVVKESRTEVNRNTAVVPQSNLQDQLCQVWKDGQGADVTFSVGGQLFEAHRCLLAAWFLVFKAELFGPMKEKETQCIKIDDIDPEIFEALLHFIYTDSMLVDEHYKESKPAKLHHLQVASDRYGLDRLKVMCESKLSECIDVETVATTLVLAEQHHCKDLKEACIEFMAPRNVLQAAMATDGFKHLVASCPLVMKELLDMVSRSG</sequence>
<reference evidence="3" key="1">
    <citation type="submission" date="2015-06" db="UniProtKB">
        <authorList>
            <consortium name="EnsemblPlants"/>
        </authorList>
    </citation>
    <scope>IDENTIFICATION</scope>
</reference>
<evidence type="ECO:0000256" key="1">
    <source>
        <dbReference type="ARBA" id="ARBA00004906"/>
    </source>
</evidence>
<protein>
    <submittedName>
        <fullName evidence="3">Speckle-type POZ protein-like protein</fullName>
    </submittedName>
</protein>